<dbReference type="AlphaFoldDB" id="A0A3E3K0Q9"/>
<dbReference type="Gene3D" id="3.30.70.270">
    <property type="match status" value="1"/>
</dbReference>
<sequence>MKLYTALKGIQGIFAVFFFLVLLWLSGDGAVSPLGCRLTILSGFVMTFVFLGLDLVSWRRLIKKEERLTLLIQTDLLTRLPNSCALRQELAQLSETVLDDDISCAVISFDNIHRLNRTYGHQAGDMVFGELGDILAVSASDLGFIGRKSGRTFLALFEGNAREKAALFQKRLNRGLEIHNATTGLLPITCTIRLTHNDELHYVSIYDLVKLRPDSCGAHSHAPA</sequence>
<dbReference type="InterPro" id="IPR029787">
    <property type="entry name" value="Nucleotide_cyclase"/>
</dbReference>
<feature type="transmembrane region" description="Helical" evidence="1">
    <location>
        <begin position="38"/>
        <end position="58"/>
    </location>
</feature>
<evidence type="ECO:0000313" key="3">
    <source>
        <dbReference type="EMBL" id="RGE86104.1"/>
    </source>
</evidence>
<organism evidence="3 4">
    <name type="scientific">Sellimonas intestinalis</name>
    <dbReference type="NCBI Taxonomy" id="1653434"/>
    <lineage>
        <taxon>Bacteria</taxon>
        <taxon>Bacillati</taxon>
        <taxon>Bacillota</taxon>
        <taxon>Clostridia</taxon>
        <taxon>Lachnospirales</taxon>
        <taxon>Lachnospiraceae</taxon>
        <taxon>Sellimonas</taxon>
    </lineage>
</organism>
<keyword evidence="1" id="KW-1133">Transmembrane helix</keyword>
<dbReference type="PANTHER" id="PTHR44757">
    <property type="entry name" value="DIGUANYLATE CYCLASE DGCP"/>
    <property type="match status" value="1"/>
</dbReference>
<feature type="transmembrane region" description="Helical" evidence="1">
    <location>
        <begin position="7"/>
        <end position="26"/>
    </location>
</feature>
<name>A0A3E3K0Q9_9FIRM</name>
<dbReference type="SMART" id="SM00267">
    <property type="entry name" value="GGDEF"/>
    <property type="match status" value="1"/>
</dbReference>
<dbReference type="NCBIfam" id="TIGR00254">
    <property type="entry name" value="GGDEF"/>
    <property type="match status" value="1"/>
</dbReference>
<comment type="caution">
    <text evidence="3">The sequence shown here is derived from an EMBL/GenBank/DDBJ whole genome shotgun (WGS) entry which is preliminary data.</text>
</comment>
<feature type="domain" description="GGDEF" evidence="2">
    <location>
        <begin position="61"/>
        <end position="224"/>
    </location>
</feature>
<dbReference type="Pfam" id="PF00990">
    <property type="entry name" value="GGDEF"/>
    <property type="match status" value="1"/>
</dbReference>
<dbReference type="PANTHER" id="PTHR44757:SF2">
    <property type="entry name" value="BIOFILM ARCHITECTURE MAINTENANCE PROTEIN MBAA"/>
    <property type="match status" value="1"/>
</dbReference>
<evidence type="ECO:0000313" key="4">
    <source>
        <dbReference type="Proteomes" id="UP000261080"/>
    </source>
</evidence>
<protein>
    <submittedName>
        <fullName evidence="3">GGDEF domain-containing protein</fullName>
    </submittedName>
</protein>
<dbReference type="Proteomes" id="UP000261080">
    <property type="component" value="Unassembled WGS sequence"/>
</dbReference>
<evidence type="ECO:0000256" key="1">
    <source>
        <dbReference type="SAM" id="Phobius"/>
    </source>
</evidence>
<reference evidence="3 4" key="1">
    <citation type="submission" date="2018-08" db="EMBL/GenBank/DDBJ databases">
        <title>A genome reference for cultivated species of the human gut microbiota.</title>
        <authorList>
            <person name="Zou Y."/>
            <person name="Xue W."/>
            <person name="Luo G."/>
        </authorList>
    </citation>
    <scope>NUCLEOTIDE SEQUENCE [LARGE SCALE GENOMIC DNA]</scope>
    <source>
        <strain evidence="3 4">AF37-2AT</strain>
    </source>
</reference>
<dbReference type="OrthoDB" id="9804747at2"/>
<dbReference type="GeneID" id="97194295"/>
<dbReference type="InterPro" id="IPR000160">
    <property type="entry name" value="GGDEF_dom"/>
</dbReference>
<evidence type="ECO:0000259" key="2">
    <source>
        <dbReference type="SMART" id="SM00267"/>
    </source>
</evidence>
<dbReference type="EMBL" id="QVLX01000006">
    <property type="protein sequence ID" value="RGE86104.1"/>
    <property type="molecule type" value="Genomic_DNA"/>
</dbReference>
<dbReference type="RefSeq" id="WP_053769768.1">
    <property type="nucleotide sequence ID" value="NZ_CALBAT010000022.1"/>
</dbReference>
<accession>A0A3E3K0Q9</accession>
<dbReference type="InterPro" id="IPR043128">
    <property type="entry name" value="Rev_trsase/Diguanyl_cyclase"/>
</dbReference>
<dbReference type="SUPFAM" id="SSF55073">
    <property type="entry name" value="Nucleotide cyclase"/>
    <property type="match status" value="1"/>
</dbReference>
<gene>
    <name evidence="3" type="ORF">DW016_11480</name>
</gene>
<keyword evidence="4" id="KW-1185">Reference proteome</keyword>
<proteinExistence type="predicted"/>
<keyword evidence="1" id="KW-0812">Transmembrane</keyword>
<dbReference type="InterPro" id="IPR052155">
    <property type="entry name" value="Biofilm_reg_signaling"/>
</dbReference>
<keyword evidence="1" id="KW-0472">Membrane</keyword>